<dbReference type="SUPFAM" id="SSF51306">
    <property type="entry name" value="LexA/Signal peptidase"/>
    <property type="match status" value="1"/>
</dbReference>
<keyword evidence="2" id="KW-0472">Membrane</keyword>
<keyword evidence="2" id="KW-1133">Transmembrane helix</keyword>
<comment type="catalytic activity">
    <reaction evidence="2">
        <text>Cleavage of hydrophobic, N-terminal signal or leader sequences from secreted and periplasmic proteins.</text>
        <dbReference type="EC" id="3.4.21.89"/>
    </reaction>
</comment>
<dbReference type="GO" id="GO:0016020">
    <property type="term" value="C:membrane"/>
    <property type="evidence" value="ECO:0007669"/>
    <property type="project" value="UniProtKB-SubCell"/>
</dbReference>
<dbReference type="InterPro" id="IPR036286">
    <property type="entry name" value="LexA/Signal_pep-like_sf"/>
</dbReference>
<comment type="caution">
    <text evidence="4">The sequence shown here is derived from an EMBL/GenBank/DDBJ whole genome shotgun (WGS) entry which is preliminary data.</text>
</comment>
<evidence type="ECO:0000256" key="1">
    <source>
        <dbReference type="ARBA" id="ARBA00019232"/>
    </source>
</evidence>
<organism evidence="4 5">
    <name type="scientific">Photobacterium damselae subsp. damselae</name>
    <name type="common">Listonella damsela</name>
    <dbReference type="NCBI Taxonomy" id="85581"/>
    <lineage>
        <taxon>Bacteria</taxon>
        <taxon>Pseudomonadati</taxon>
        <taxon>Pseudomonadota</taxon>
        <taxon>Gammaproteobacteria</taxon>
        <taxon>Vibrionales</taxon>
        <taxon>Vibrionaceae</taxon>
        <taxon>Photobacterium</taxon>
    </lineage>
</organism>
<dbReference type="EMBL" id="JABXOR010000670">
    <property type="protein sequence ID" value="NVP00690.1"/>
    <property type="molecule type" value="Genomic_DNA"/>
</dbReference>
<comment type="similarity">
    <text evidence="2">Belongs to the peptidase S26 family.</text>
</comment>
<evidence type="ECO:0000256" key="2">
    <source>
        <dbReference type="RuleBase" id="RU362042"/>
    </source>
</evidence>
<name>A0A850QVM6_PHODD</name>
<feature type="domain" description="Peptidase S26" evidence="3">
    <location>
        <begin position="29"/>
        <end position="177"/>
    </location>
</feature>
<keyword evidence="2" id="KW-0812">Transmembrane</keyword>
<dbReference type="Proteomes" id="UP000533429">
    <property type="component" value="Unassembled WGS sequence"/>
</dbReference>
<comment type="caution">
    <text evidence="2">Lacks conserved residue(s) required for the propagation of feature annotation.</text>
</comment>
<evidence type="ECO:0000313" key="5">
    <source>
        <dbReference type="Proteomes" id="UP000533429"/>
    </source>
</evidence>
<dbReference type="AlphaFoldDB" id="A0A850QVM6"/>
<dbReference type="Gene3D" id="2.10.109.10">
    <property type="entry name" value="Umud Fragment, subunit A"/>
    <property type="match status" value="1"/>
</dbReference>
<keyword evidence="2 4" id="KW-0378">Hydrolase</keyword>
<protein>
    <recommendedName>
        <fullName evidence="1 2">Signal peptidase I</fullName>
        <ecNumber evidence="2">3.4.21.89</ecNumber>
    </recommendedName>
</protein>
<dbReference type="EC" id="3.4.21.89" evidence="2"/>
<feature type="transmembrane region" description="Helical" evidence="2">
    <location>
        <begin position="24"/>
        <end position="43"/>
    </location>
</feature>
<keyword evidence="2" id="KW-0645">Protease</keyword>
<reference evidence="4 5" key="1">
    <citation type="submission" date="2020-06" db="EMBL/GenBank/DDBJ databases">
        <title>Photobacterium damselae subsp. damselae comparative genomics.</title>
        <authorList>
            <person name="Osorio C.R."/>
        </authorList>
    </citation>
    <scope>NUCLEOTIDE SEQUENCE [LARGE SCALE GENOMIC DNA]</scope>
    <source>
        <strain evidence="4 5">TW250/03</strain>
    </source>
</reference>
<dbReference type="GO" id="GO:0009003">
    <property type="term" value="F:signal peptidase activity"/>
    <property type="evidence" value="ECO:0007669"/>
    <property type="project" value="UniProtKB-EC"/>
</dbReference>
<dbReference type="GO" id="GO:0004252">
    <property type="term" value="F:serine-type endopeptidase activity"/>
    <property type="evidence" value="ECO:0007669"/>
    <property type="project" value="InterPro"/>
</dbReference>
<evidence type="ECO:0000259" key="3">
    <source>
        <dbReference type="Pfam" id="PF10502"/>
    </source>
</evidence>
<evidence type="ECO:0000313" key="4">
    <source>
        <dbReference type="EMBL" id="NVP00690.1"/>
    </source>
</evidence>
<gene>
    <name evidence="4" type="primary">lepB</name>
    <name evidence="4" type="ORF">HWA77_10750</name>
</gene>
<dbReference type="Pfam" id="PF10502">
    <property type="entry name" value="Peptidase_S26"/>
    <property type="match status" value="1"/>
</dbReference>
<dbReference type="InterPro" id="IPR019533">
    <property type="entry name" value="Peptidase_S26"/>
</dbReference>
<dbReference type="NCBIfam" id="TIGR02227">
    <property type="entry name" value="sigpep_I_bact"/>
    <property type="match status" value="1"/>
</dbReference>
<dbReference type="GO" id="GO:0006465">
    <property type="term" value="P:signal peptide processing"/>
    <property type="evidence" value="ECO:0007669"/>
    <property type="project" value="InterPro"/>
</dbReference>
<comment type="subcellular location">
    <subcellularLocation>
        <location evidence="2">Membrane</location>
        <topology evidence="2">Multi-pass membrane protein</topology>
    </subcellularLocation>
</comment>
<accession>A0A850QVM6</accession>
<dbReference type="InterPro" id="IPR000223">
    <property type="entry name" value="Pept_S26A_signal_pept_1"/>
</dbReference>
<proteinExistence type="inferred from homology"/>
<sequence length="180" mass="20747">MATNNFLIKSDCDAYRRKRKQLNLLIKMCWITIGLILFFKVLASNINLYVDTQKEKCLPYTYYLFIKGVSEYKSGSIYSFESKNIPFFKDGSRLGKILLAKEGDLITINKDGLFVNEHLITKDTLVHAKKLNKEVSSFYTSYTIPKGKLFMYGTAPNSFDSRYYGLIDSKSLTGRLIPLW</sequence>